<evidence type="ECO:0000313" key="1">
    <source>
        <dbReference type="EMBL" id="KAE9533170.1"/>
    </source>
</evidence>
<proteinExistence type="predicted"/>
<name>A0A6G0TK52_APHGL</name>
<protein>
    <submittedName>
        <fullName evidence="1">Uncharacterized protein</fullName>
    </submittedName>
</protein>
<sequence length="213" mass="25304">MISFMSFMSDLNGHNYVFLARDREHSCDFQEMFEVLESWKYDVLGRLLDLFPKIFPSKIFFIYFTVFYFYEDIVPACVATVLHTSIHSNIKTNSILLKLIAYKLYIIWNKGLKCMTYSMMGKWVPFYCSLGDGVDLRLGITYEELCIQFSKQLIRNLVLNFQEFLVSQKFFILHLFKTSYSDRTIFQVLTLKNLVQTVLPPIFKVYFKNWLPI</sequence>
<organism evidence="1 2">
    <name type="scientific">Aphis glycines</name>
    <name type="common">Soybean aphid</name>
    <dbReference type="NCBI Taxonomy" id="307491"/>
    <lineage>
        <taxon>Eukaryota</taxon>
        <taxon>Metazoa</taxon>
        <taxon>Ecdysozoa</taxon>
        <taxon>Arthropoda</taxon>
        <taxon>Hexapoda</taxon>
        <taxon>Insecta</taxon>
        <taxon>Pterygota</taxon>
        <taxon>Neoptera</taxon>
        <taxon>Paraneoptera</taxon>
        <taxon>Hemiptera</taxon>
        <taxon>Sternorrhyncha</taxon>
        <taxon>Aphidomorpha</taxon>
        <taxon>Aphidoidea</taxon>
        <taxon>Aphididae</taxon>
        <taxon>Aphidini</taxon>
        <taxon>Aphis</taxon>
        <taxon>Aphis</taxon>
    </lineage>
</organism>
<reference evidence="1 2" key="1">
    <citation type="submission" date="2019-08" db="EMBL/GenBank/DDBJ databases">
        <title>The genome of the soybean aphid Biotype 1, its phylome, world population structure and adaptation to the North American continent.</title>
        <authorList>
            <person name="Giordano R."/>
            <person name="Donthu R.K."/>
            <person name="Hernandez A.G."/>
            <person name="Wright C.L."/>
            <person name="Zimin A.V."/>
        </authorList>
    </citation>
    <scope>NUCLEOTIDE SEQUENCE [LARGE SCALE GENOMIC DNA]</scope>
    <source>
        <tissue evidence="1">Whole aphids</tissue>
    </source>
</reference>
<keyword evidence="2" id="KW-1185">Reference proteome</keyword>
<evidence type="ECO:0000313" key="2">
    <source>
        <dbReference type="Proteomes" id="UP000475862"/>
    </source>
</evidence>
<gene>
    <name evidence="1" type="ORF">AGLY_009598</name>
</gene>
<comment type="caution">
    <text evidence="1">The sequence shown here is derived from an EMBL/GenBank/DDBJ whole genome shotgun (WGS) entry which is preliminary data.</text>
</comment>
<dbReference type="Proteomes" id="UP000475862">
    <property type="component" value="Unassembled WGS sequence"/>
</dbReference>
<dbReference type="OrthoDB" id="10634838at2759"/>
<accession>A0A6G0TK52</accession>
<dbReference type="AlphaFoldDB" id="A0A6G0TK52"/>
<dbReference type="EMBL" id="VYZN01000037">
    <property type="protein sequence ID" value="KAE9533170.1"/>
    <property type="molecule type" value="Genomic_DNA"/>
</dbReference>